<dbReference type="EMBL" id="PKPP01001403">
    <property type="protein sequence ID" value="PWA83007.1"/>
    <property type="molecule type" value="Genomic_DNA"/>
</dbReference>
<gene>
    <name evidence="4" type="ORF">CTI12_AA169340</name>
</gene>
<evidence type="ECO:0000313" key="5">
    <source>
        <dbReference type="Proteomes" id="UP000245207"/>
    </source>
</evidence>
<keyword evidence="5" id="KW-1185">Reference proteome</keyword>
<evidence type="ECO:0000256" key="3">
    <source>
        <dbReference type="SAM" id="Phobius"/>
    </source>
</evidence>
<name>A0A2U1PB90_ARTAN</name>
<dbReference type="OrthoDB" id="1744667at2759"/>
<sequence>MVLVLGRRNRNLDVRFNLEVYLLMLVVFMLQKMPNTVVGVLCCGLTIGFQILAIKISSDDLYYEDIITGGTRVIPVGHIYGCQLLQKDLNRKIDGAGDKKEVEERCEQLRSSNELSTSDYDKEKLQERLAKLSGGVVV</sequence>
<organism evidence="4 5">
    <name type="scientific">Artemisia annua</name>
    <name type="common">Sweet wormwood</name>
    <dbReference type="NCBI Taxonomy" id="35608"/>
    <lineage>
        <taxon>Eukaryota</taxon>
        <taxon>Viridiplantae</taxon>
        <taxon>Streptophyta</taxon>
        <taxon>Embryophyta</taxon>
        <taxon>Tracheophyta</taxon>
        <taxon>Spermatophyta</taxon>
        <taxon>Magnoliopsida</taxon>
        <taxon>eudicotyledons</taxon>
        <taxon>Gunneridae</taxon>
        <taxon>Pentapetalae</taxon>
        <taxon>asterids</taxon>
        <taxon>campanulids</taxon>
        <taxon>Asterales</taxon>
        <taxon>Asteraceae</taxon>
        <taxon>Asteroideae</taxon>
        <taxon>Anthemideae</taxon>
        <taxon>Artemisiinae</taxon>
        <taxon>Artemisia</taxon>
    </lineage>
</organism>
<dbReference type="InterPro" id="IPR001844">
    <property type="entry name" value="Cpn60/GroEL"/>
</dbReference>
<accession>A0A2U1PB90</accession>
<dbReference type="Proteomes" id="UP000245207">
    <property type="component" value="Unassembled WGS sequence"/>
</dbReference>
<reference evidence="4 5" key="1">
    <citation type="journal article" date="2018" name="Mol. Plant">
        <title>The genome of Artemisia annua provides insight into the evolution of Asteraceae family and artemisinin biosynthesis.</title>
        <authorList>
            <person name="Shen Q."/>
            <person name="Zhang L."/>
            <person name="Liao Z."/>
            <person name="Wang S."/>
            <person name="Yan T."/>
            <person name="Shi P."/>
            <person name="Liu M."/>
            <person name="Fu X."/>
            <person name="Pan Q."/>
            <person name="Wang Y."/>
            <person name="Lv Z."/>
            <person name="Lu X."/>
            <person name="Zhang F."/>
            <person name="Jiang W."/>
            <person name="Ma Y."/>
            <person name="Chen M."/>
            <person name="Hao X."/>
            <person name="Li L."/>
            <person name="Tang Y."/>
            <person name="Lv G."/>
            <person name="Zhou Y."/>
            <person name="Sun X."/>
            <person name="Brodelius P.E."/>
            <person name="Rose J.K.C."/>
            <person name="Tang K."/>
        </authorList>
    </citation>
    <scope>NUCLEOTIDE SEQUENCE [LARGE SCALE GENOMIC DNA]</scope>
    <source>
        <strain evidence="5">cv. Huhao1</strain>
        <tissue evidence="4">Leaf</tissue>
    </source>
</reference>
<dbReference type="STRING" id="35608.A0A2U1PB90"/>
<evidence type="ECO:0000313" key="4">
    <source>
        <dbReference type="EMBL" id="PWA83007.1"/>
    </source>
</evidence>
<dbReference type="Gene3D" id="3.50.7.10">
    <property type="entry name" value="GroEL"/>
    <property type="match status" value="1"/>
</dbReference>
<dbReference type="AlphaFoldDB" id="A0A2U1PB90"/>
<comment type="similarity">
    <text evidence="1">Belongs to the chaperonin (HSP60) family.</text>
</comment>
<keyword evidence="3" id="KW-0812">Transmembrane</keyword>
<keyword evidence="3" id="KW-0472">Membrane</keyword>
<evidence type="ECO:0000256" key="1">
    <source>
        <dbReference type="ARBA" id="ARBA00006607"/>
    </source>
</evidence>
<dbReference type="SUPFAM" id="SSF52029">
    <property type="entry name" value="GroEL apical domain-like"/>
    <property type="match status" value="1"/>
</dbReference>
<protein>
    <submittedName>
        <fullName evidence="4">Chaperonin CPN60-2, mitochondrial</fullName>
    </submittedName>
</protein>
<comment type="caution">
    <text evidence="4">The sequence shown here is derived from an EMBL/GenBank/DDBJ whole genome shotgun (WGS) entry which is preliminary data.</text>
</comment>
<proteinExistence type="inferred from homology"/>
<keyword evidence="2" id="KW-0143">Chaperone</keyword>
<dbReference type="GO" id="GO:0140662">
    <property type="term" value="F:ATP-dependent protein folding chaperone"/>
    <property type="evidence" value="ECO:0007669"/>
    <property type="project" value="InterPro"/>
</dbReference>
<keyword evidence="3" id="KW-1133">Transmembrane helix</keyword>
<dbReference type="PANTHER" id="PTHR45633">
    <property type="entry name" value="60 KDA HEAT SHOCK PROTEIN, MITOCHONDRIAL"/>
    <property type="match status" value="1"/>
</dbReference>
<dbReference type="GO" id="GO:0042026">
    <property type="term" value="P:protein refolding"/>
    <property type="evidence" value="ECO:0007669"/>
    <property type="project" value="InterPro"/>
</dbReference>
<dbReference type="InterPro" id="IPR027409">
    <property type="entry name" value="GroEL-like_apical_dom_sf"/>
</dbReference>
<evidence type="ECO:0000256" key="2">
    <source>
        <dbReference type="ARBA" id="ARBA00023186"/>
    </source>
</evidence>
<feature type="transmembrane region" description="Helical" evidence="3">
    <location>
        <begin position="36"/>
        <end position="54"/>
    </location>
</feature>